<name>A0AAW2ZCU7_9EUKA</name>
<accession>A0AAW2ZCU7</accession>
<proteinExistence type="predicted"/>
<sequence>MQQPLFIALLLLIVSVCSAEVQISARAVNFSGGDAMNFLKGFLVGASGTFGNAEKCARDYQVIMDDIHFAVDHLSSGFSSKSAGDIGRGIASLGHGAIHVALSYKDCGAEGFVKSIEKIGKDMAGGPLGLLKVVVKEAINIFSNRKDLTNEFKGLTSKWRGGDYYGSGVEAGRIVATLMKYRRSLERRALRQAQSVKAIQN</sequence>
<organism evidence="2 3">
    <name type="scientific">Acrasis kona</name>
    <dbReference type="NCBI Taxonomy" id="1008807"/>
    <lineage>
        <taxon>Eukaryota</taxon>
        <taxon>Discoba</taxon>
        <taxon>Heterolobosea</taxon>
        <taxon>Tetramitia</taxon>
        <taxon>Eutetramitia</taxon>
        <taxon>Acrasidae</taxon>
        <taxon>Acrasis</taxon>
    </lineage>
</organism>
<comment type="caution">
    <text evidence="2">The sequence shown here is derived from an EMBL/GenBank/DDBJ whole genome shotgun (WGS) entry which is preliminary data.</text>
</comment>
<dbReference type="PANTHER" id="PTHR38742:SF1">
    <property type="entry name" value="SECRETED PROTEIN C"/>
    <property type="match status" value="1"/>
</dbReference>
<evidence type="ECO:0000256" key="1">
    <source>
        <dbReference type="SAM" id="SignalP"/>
    </source>
</evidence>
<dbReference type="EMBL" id="JAOPGA020001307">
    <property type="protein sequence ID" value="KAL0487137.1"/>
    <property type="molecule type" value="Genomic_DNA"/>
</dbReference>
<feature type="signal peptide" evidence="1">
    <location>
        <begin position="1"/>
        <end position="19"/>
    </location>
</feature>
<reference evidence="2 3" key="1">
    <citation type="submission" date="2024-03" db="EMBL/GenBank/DDBJ databases">
        <title>The Acrasis kona genome and developmental transcriptomes reveal deep origins of eukaryotic multicellular pathways.</title>
        <authorList>
            <person name="Sheikh S."/>
            <person name="Fu C.-J."/>
            <person name="Brown M.W."/>
            <person name="Baldauf S.L."/>
        </authorList>
    </citation>
    <scope>NUCLEOTIDE SEQUENCE [LARGE SCALE GENOMIC DNA]</scope>
    <source>
        <strain evidence="2 3">ATCC MYA-3509</strain>
    </source>
</reference>
<protein>
    <submittedName>
        <fullName evidence="2">Uncharacterized protein</fullName>
    </submittedName>
</protein>
<gene>
    <name evidence="2" type="ORF">AKO1_001028</name>
</gene>
<evidence type="ECO:0000313" key="3">
    <source>
        <dbReference type="Proteomes" id="UP001431209"/>
    </source>
</evidence>
<keyword evidence="3" id="KW-1185">Reference proteome</keyword>
<dbReference type="AlphaFoldDB" id="A0AAW2ZCU7"/>
<feature type="chain" id="PRO_5043755453" evidence="1">
    <location>
        <begin position="20"/>
        <end position="201"/>
    </location>
</feature>
<dbReference type="Proteomes" id="UP001431209">
    <property type="component" value="Unassembled WGS sequence"/>
</dbReference>
<keyword evidence="1" id="KW-0732">Signal</keyword>
<evidence type="ECO:0000313" key="2">
    <source>
        <dbReference type="EMBL" id="KAL0487137.1"/>
    </source>
</evidence>
<dbReference type="PANTHER" id="PTHR38742">
    <property type="entry name" value="PROTEIN GP17"/>
    <property type="match status" value="1"/>
</dbReference>
<dbReference type="CDD" id="cd22935">
    <property type="entry name" value="SctA-like"/>
    <property type="match status" value="1"/>
</dbReference>